<proteinExistence type="predicted"/>
<dbReference type="PANTHER" id="PTHR45983:SF1">
    <property type="entry name" value="TYROSINE-PROTEIN PHOSPHATASE NON-RECEPTOR TYPE 22"/>
    <property type="match status" value="1"/>
</dbReference>
<protein>
    <recommendedName>
        <fullName evidence="1">protein-tyrosine-phosphatase</fullName>
        <ecNumber evidence="1">3.1.3.48</ecNumber>
    </recommendedName>
</protein>
<keyword evidence="3" id="KW-0904">Protein phosphatase</keyword>
<dbReference type="AlphaFoldDB" id="A0A8C5BV79"/>
<evidence type="ECO:0000256" key="1">
    <source>
        <dbReference type="ARBA" id="ARBA00013064"/>
    </source>
</evidence>
<dbReference type="SUPFAM" id="SSF52799">
    <property type="entry name" value="(Phosphotyrosine protein) phosphatases II"/>
    <property type="match status" value="1"/>
</dbReference>
<dbReference type="EC" id="3.1.3.48" evidence="1"/>
<dbReference type="GO" id="GO:0050852">
    <property type="term" value="P:T cell receptor signaling pathway"/>
    <property type="evidence" value="ECO:0007669"/>
    <property type="project" value="TreeGrafter"/>
</dbReference>
<evidence type="ECO:0000259" key="4">
    <source>
        <dbReference type="PROSITE" id="PS50055"/>
    </source>
</evidence>
<dbReference type="GO" id="GO:0050868">
    <property type="term" value="P:negative regulation of T cell activation"/>
    <property type="evidence" value="ECO:0007669"/>
    <property type="project" value="TreeGrafter"/>
</dbReference>
<dbReference type="Ensembl" id="ENSGMOT00000059884.1">
    <property type="protein sequence ID" value="ENSGMOP00000052471.1"/>
    <property type="gene ID" value="ENSGMOG00000034715.1"/>
</dbReference>
<dbReference type="InterPro" id="IPR000242">
    <property type="entry name" value="PTP_cat"/>
</dbReference>
<evidence type="ECO:0000256" key="2">
    <source>
        <dbReference type="ARBA" id="ARBA00022801"/>
    </source>
</evidence>
<dbReference type="PRINTS" id="PR00700">
    <property type="entry name" value="PRTYPHPHTASE"/>
</dbReference>
<dbReference type="GeneTree" id="ENSGT00940000167346"/>
<dbReference type="InterPro" id="IPR047170">
    <property type="entry name" value="PTN12/18/22"/>
</dbReference>
<accession>A0A8C5BV79</accession>
<evidence type="ECO:0000313" key="6">
    <source>
        <dbReference type="Proteomes" id="UP000694546"/>
    </source>
</evidence>
<reference evidence="5" key="3">
    <citation type="submission" date="2025-09" db="UniProtKB">
        <authorList>
            <consortium name="Ensembl"/>
        </authorList>
    </citation>
    <scope>IDENTIFICATION</scope>
</reference>
<sequence length="95" mass="11090">TYTSYFEVHCVKKCERYWPETQAEQFLLSDLDAGADVDHSFAVCSPQCSRALHQLHYYNWPDHGVPDSIPPILEMLQEMRICQDHDDVPIVIHCR</sequence>
<evidence type="ECO:0000256" key="3">
    <source>
        <dbReference type="ARBA" id="ARBA00022912"/>
    </source>
</evidence>
<dbReference type="PANTHER" id="PTHR45983">
    <property type="entry name" value="TYROSINE PHOSPHATSE N18, PUTATIVE-RELATED"/>
    <property type="match status" value="1"/>
</dbReference>
<organism evidence="5 6">
    <name type="scientific">Gadus morhua</name>
    <name type="common">Atlantic cod</name>
    <dbReference type="NCBI Taxonomy" id="8049"/>
    <lineage>
        <taxon>Eukaryota</taxon>
        <taxon>Metazoa</taxon>
        <taxon>Chordata</taxon>
        <taxon>Craniata</taxon>
        <taxon>Vertebrata</taxon>
        <taxon>Euteleostomi</taxon>
        <taxon>Actinopterygii</taxon>
        <taxon>Neopterygii</taxon>
        <taxon>Teleostei</taxon>
        <taxon>Neoteleostei</taxon>
        <taxon>Acanthomorphata</taxon>
        <taxon>Zeiogadaria</taxon>
        <taxon>Gadariae</taxon>
        <taxon>Gadiformes</taxon>
        <taxon>Gadoidei</taxon>
        <taxon>Gadidae</taxon>
        <taxon>Gadus</taxon>
    </lineage>
</organism>
<reference evidence="5" key="1">
    <citation type="submission" date="2019-07" db="EMBL/GenBank/DDBJ databases">
        <authorList>
            <consortium name="Wellcome Sanger Institute Data Sharing"/>
        </authorList>
    </citation>
    <scope>NUCLEOTIDE SEQUENCE [LARGE SCALE GENOMIC DNA]</scope>
</reference>
<dbReference type="Proteomes" id="UP000694546">
    <property type="component" value="Chromosome 1"/>
</dbReference>
<dbReference type="InterPro" id="IPR029021">
    <property type="entry name" value="Prot-tyrosine_phosphatase-like"/>
</dbReference>
<name>A0A8C5BV79_GADMO</name>
<dbReference type="Gene3D" id="3.90.190.10">
    <property type="entry name" value="Protein tyrosine phosphatase superfamily"/>
    <property type="match status" value="1"/>
</dbReference>
<keyword evidence="6" id="KW-1185">Reference proteome</keyword>
<keyword evidence="2" id="KW-0378">Hydrolase</keyword>
<dbReference type="GO" id="GO:0005634">
    <property type="term" value="C:nucleus"/>
    <property type="evidence" value="ECO:0007669"/>
    <property type="project" value="TreeGrafter"/>
</dbReference>
<dbReference type="GO" id="GO:0005737">
    <property type="term" value="C:cytoplasm"/>
    <property type="evidence" value="ECO:0007669"/>
    <property type="project" value="TreeGrafter"/>
</dbReference>
<dbReference type="Pfam" id="PF00102">
    <property type="entry name" value="Y_phosphatase"/>
    <property type="match status" value="1"/>
</dbReference>
<dbReference type="OMA" id="CIHCRSE"/>
<feature type="domain" description="Tyrosine-protein phosphatase" evidence="4">
    <location>
        <begin position="1"/>
        <end position="95"/>
    </location>
</feature>
<evidence type="ECO:0000313" key="5">
    <source>
        <dbReference type="Ensembl" id="ENSGMOP00000052471.1"/>
    </source>
</evidence>
<reference evidence="5" key="2">
    <citation type="submission" date="2025-08" db="UniProtKB">
        <authorList>
            <consortium name="Ensembl"/>
        </authorList>
    </citation>
    <scope>IDENTIFICATION</scope>
</reference>
<dbReference type="PROSITE" id="PS50055">
    <property type="entry name" value="TYR_PHOSPHATASE_PTP"/>
    <property type="match status" value="1"/>
</dbReference>
<dbReference type="GO" id="GO:0004726">
    <property type="term" value="F:non-membrane spanning protein tyrosine phosphatase activity"/>
    <property type="evidence" value="ECO:0007669"/>
    <property type="project" value="InterPro"/>
</dbReference>